<dbReference type="InterPro" id="IPR003615">
    <property type="entry name" value="HNH_nuc"/>
</dbReference>
<evidence type="ECO:0000259" key="1">
    <source>
        <dbReference type="Pfam" id="PF13391"/>
    </source>
</evidence>
<evidence type="ECO:0000313" key="2">
    <source>
        <dbReference type="EMBL" id="CDX49260.1"/>
    </source>
</evidence>
<evidence type="ECO:0000313" key="3">
    <source>
        <dbReference type="Proteomes" id="UP000182888"/>
    </source>
</evidence>
<accession>A0A0K2VMU2</accession>
<proteinExistence type="predicted"/>
<sequence length="314" mass="34892">MIAQGNDVVVRIVVAVTDGDWFDQLRRNPDLAEVNFWSPSPKSFRALQPGELFLFKLHAPINMIVGGGVFASSTIMPLSLAWEAFGTNNGATSLAEMRSRILRYRKLDPTSAGPVEIGCRILTQPFFLDESRWFPPPESWSRNIVSFTSYGTDASEGAALWEAVQDAMVPVNPQPGLAEGPSRFGDPVLIKPRLGQGAFRLLVTDLYGRRCAVTKERTLPALEAAHIRPYAEGGEHSPSNGILMRRDIHSLFDQGYVTITPDHRFEVSRRIREEFENGRHYYELHGSSVAIPSIASQQPDKGALAWHNSSRYLG</sequence>
<protein>
    <submittedName>
        <fullName evidence="2">Restriction endonuclease</fullName>
    </submittedName>
</protein>
<name>A0A0K2VMU2_MESPL</name>
<dbReference type="AlphaFoldDB" id="A0A0K2VMU2"/>
<dbReference type="Proteomes" id="UP000182888">
    <property type="component" value="Unassembled WGS sequence"/>
</dbReference>
<keyword evidence="2" id="KW-0540">Nuclease</keyword>
<organism evidence="2 3">
    <name type="scientific">Mesorhizobium plurifarium</name>
    <dbReference type="NCBI Taxonomy" id="69974"/>
    <lineage>
        <taxon>Bacteria</taxon>
        <taxon>Pseudomonadati</taxon>
        <taxon>Pseudomonadota</taxon>
        <taxon>Alphaproteobacteria</taxon>
        <taxon>Hyphomicrobiales</taxon>
        <taxon>Phyllobacteriaceae</taxon>
        <taxon>Mesorhizobium</taxon>
    </lineage>
</organism>
<feature type="domain" description="HNH nuclease" evidence="1">
    <location>
        <begin position="211"/>
        <end position="259"/>
    </location>
</feature>
<keyword evidence="2" id="KW-0378">Hydrolase</keyword>
<dbReference type="GO" id="GO:0004519">
    <property type="term" value="F:endonuclease activity"/>
    <property type="evidence" value="ECO:0007669"/>
    <property type="project" value="UniProtKB-KW"/>
</dbReference>
<reference evidence="3" key="1">
    <citation type="submission" date="2014-08" db="EMBL/GenBank/DDBJ databases">
        <authorList>
            <person name="Edwards T."/>
        </authorList>
    </citation>
    <scope>NUCLEOTIDE SEQUENCE [LARGE SCALE GENOMIC DNA]</scope>
</reference>
<keyword evidence="2" id="KW-0255">Endonuclease</keyword>
<gene>
    <name evidence="2" type="ORF">MPL1032_10288</name>
</gene>
<dbReference type="Pfam" id="PF13391">
    <property type="entry name" value="HNH_2"/>
    <property type="match status" value="1"/>
</dbReference>
<dbReference type="EMBL" id="CCND01000001">
    <property type="protein sequence ID" value="CDX49260.1"/>
    <property type="molecule type" value="Genomic_DNA"/>
</dbReference>